<evidence type="ECO:0000256" key="1">
    <source>
        <dbReference type="SAM" id="MobiDB-lite"/>
    </source>
</evidence>
<dbReference type="AlphaFoldDB" id="A0A3S9YA94"/>
<proteinExistence type="predicted"/>
<feature type="region of interest" description="Disordered" evidence="1">
    <location>
        <begin position="335"/>
        <end position="359"/>
    </location>
</feature>
<feature type="transmembrane region" description="Helical" evidence="2">
    <location>
        <begin position="193"/>
        <end position="215"/>
    </location>
</feature>
<keyword evidence="2" id="KW-1133">Transmembrane helix</keyword>
<dbReference type="Proteomes" id="UP000275579">
    <property type="component" value="Chromosome"/>
</dbReference>
<keyword evidence="2" id="KW-0812">Transmembrane</keyword>
<evidence type="ECO:0000313" key="3">
    <source>
        <dbReference type="EMBL" id="AZS71884.1"/>
    </source>
</evidence>
<feature type="transmembrane region" description="Helical" evidence="2">
    <location>
        <begin position="255"/>
        <end position="280"/>
    </location>
</feature>
<gene>
    <name evidence="3" type="ORF">DDE74_13835</name>
</gene>
<keyword evidence="2" id="KW-0472">Membrane</keyword>
<organism evidence="3 4">
    <name type="scientific">Streptomyces lydicus</name>
    <dbReference type="NCBI Taxonomy" id="47763"/>
    <lineage>
        <taxon>Bacteria</taxon>
        <taxon>Bacillati</taxon>
        <taxon>Actinomycetota</taxon>
        <taxon>Actinomycetes</taxon>
        <taxon>Kitasatosporales</taxon>
        <taxon>Streptomycetaceae</taxon>
        <taxon>Streptomyces</taxon>
    </lineage>
</organism>
<name>A0A3S9YA94_9ACTN</name>
<evidence type="ECO:0000256" key="2">
    <source>
        <dbReference type="SAM" id="Phobius"/>
    </source>
</evidence>
<accession>A0A3S9YA94</accession>
<feature type="transmembrane region" description="Helical" evidence="2">
    <location>
        <begin position="162"/>
        <end position="186"/>
    </location>
</feature>
<dbReference type="RefSeq" id="WP_127150884.1">
    <property type="nucleotide sequence ID" value="NZ_CP029042.1"/>
</dbReference>
<sequence length="359" mass="37519">MVRPIARVLVFPFAMAVLLVGIYTAAMHTPTPHHLKVAVAGSPAQTGPLSTSLRKALGDAYDVSTVTSTEQARQLVAHRAVAAAYVPAPTPGDRDAGTPGTTFAQPPRPSGPLLYIASGAGAAQVNLAALPFENVAVQQHQFLQVRDLVPLSADDTSDTSTMYAAIGLTLAGYLSAVMLSTVFGTALTRRRTVAALAAFGAVAALTVWLITGPILGAVHGFAPAILVTGWLTVMAVGLATVFLSRFCGRMTPLPAVGIFMFLAMPASGAALPIATMPAPIRALHDLLPMTSTTGSLRQIMYFDSDGIGPYWLALGLWAIAGLVLTLTYDALKTRRTSRTSHRNDTAAQPRQTAEPVPSP</sequence>
<feature type="transmembrane region" description="Helical" evidence="2">
    <location>
        <begin position="310"/>
        <end position="331"/>
    </location>
</feature>
<reference evidence="3 4" key="1">
    <citation type="submission" date="2018-04" db="EMBL/GenBank/DDBJ databases">
        <title>Complete genome sequences of Streptomyces lydicus strain WYEC and characterization of antagonistic properties of biological control agents.</title>
        <authorList>
            <person name="Mariita R.M."/>
            <person name="Sello J.K."/>
        </authorList>
    </citation>
    <scope>NUCLEOTIDE SEQUENCE [LARGE SCALE GENOMIC DNA]</scope>
    <source>
        <strain evidence="3 4">WYEC 108</strain>
    </source>
</reference>
<evidence type="ECO:0000313" key="4">
    <source>
        <dbReference type="Proteomes" id="UP000275579"/>
    </source>
</evidence>
<dbReference type="EMBL" id="CP029042">
    <property type="protein sequence ID" value="AZS71884.1"/>
    <property type="molecule type" value="Genomic_DNA"/>
</dbReference>
<feature type="transmembrane region" description="Helical" evidence="2">
    <location>
        <begin position="221"/>
        <end position="243"/>
    </location>
</feature>
<protein>
    <submittedName>
        <fullName evidence="3">ABC transporter permease</fullName>
    </submittedName>
</protein>